<dbReference type="InterPro" id="IPR038120">
    <property type="entry name" value="Rpb1_funnel_sf"/>
</dbReference>
<keyword evidence="5 7" id="KW-0804">Transcription</keyword>
<keyword evidence="1 7" id="KW-0240">DNA-directed RNA polymerase</keyword>
<comment type="similarity">
    <text evidence="7">Belongs to the RNA polymerase beta' chain family.</text>
</comment>
<evidence type="ECO:0000259" key="8">
    <source>
        <dbReference type="SMART" id="SM00663"/>
    </source>
</evidence>
<dbReference type="GO" id="GO:0046872">
    <property type="term" value="F:metal ion binding"/>
    <property type="evidence" value="ECO:0007669"/>
    <property type="project" value="UniProtKB-KW"/>
</dbReference>
<evidence type="ECO:0000256" key="2">
    <source>
        <dbReference type="ARBA" id="ARBA00022679"/>
    </source>
</evidence>
<dbReference type="Gene3D" id="4.10.860.120">
    <property type="entry name" value="RNA polymerase II, clamp domain"/>
    <property type="match status" value="1"/>
</dbReference>
<dbReference type="EC" id="2.7.7.6" evidence="7"/>
<dbReference type="InterPro" id="IPR044893">
    <property type="entry name" value="RNA_pol_Rpb1_clamp_domain"/>
</dbReference>
<dbReference type="InterPro" id="IPR007080">
    <property type="entry name" value="RNA_pol_Rpb1_1"/>
</dbReference>
<evidence type="ECO:0000313" key="9">
    <source>
        <dbReference type="EMBL" id="AIT41439.1"/>
    </source>
</evidence>
<dbReference type="Gene3D" id="2.40.40.20">
    <property type="match status" value="1"/>
</dbReference>
<accession>A0A097GZV4</accession>
<protein>
    <recommendedName>
        <fullName evidence="7">DNA-directed RNA polymerase subunit</fullName>
        <ecNumber evidence="7">2.7.7.6</ecNumber>
    </recommendedName>
</protein>
<dbReference type="SMART" id="SM00663">
    <property type="entry name" value="RPOLA_N"/>
    <property type="match status" value="1"/>
</dbReference>
<feature type="domain" description="RNA polymerase N-terminal" evidence="8">
    <location>
        <begin position="229"/>
        <end position="505"/>
    </location>
</feature>
<dbReference type="Pfam" id="PF00623">
    <property type="entry name" value="RNA_pol_Rpb1_2"/>
    <property type="match status" value="2"/>
</dbReference>
<dbReference type="GO" id="GO:0000428">
    <property type="term" value="C:DNA-directed RNA polymerase complex"/>
    <property type="evidence" value="ECO:0007669"/>
    <property type="project" value="UniProtKB-KW"/>
</dbReference>
<evidence type="ECO:0000256" key="6">
    <source>
        <dbReference type="ARBA" id="ARBA00048552"/>
    </source>
</evidence>
<dbReference type="Gene3D" id="1.10.150.390">
    <property type="match status" value="1"/>
</dbReference>
<dbReference type="InterPro" id="IPR007066">
    <property type="entry name" value="RNA_pol_Rpb1_3"/>
</dbReference>
<dbReference type="GO" id="GO:0003899">
    <property type="term" value="F:DNA-directed RNA polymerase activity"/>
    <property type="evidence" value="ECO:0007669"/>
    <property type="project" value="UniProtKB-EC"/>
</dbReference>
<evidence type="ECO:0000256" key="5">
    <source>
        <dbReference type="ARBA" id="ARBA00023163"/>
    </source>
</evidence>
<dbReference type="InterPro" id="IPR012754">
    <property type="entry name" value="DNA-dir_RpoC_beta_prime_bact"/>
</dbReference>
<comment type="function">
    <text evidence="7">DNA-dependent RNA polymerase catalyzes the transcription of DNA into RNA using the four ribonucleoside triphosphates as substrates.</text>
</comment>
<keyword evidence="2 7" id="KW-0808">Transferase</keyword>
<dbReference type="Pfam" id="PF04998">
    <property type="entry name" value="RNA_pol_Rpb1_5"/>
    <property type="match status" value="1"/>
</dbReference>
<name>A0A097GZV4_9HYPH</name>
<reference evidence="9" key="1">
    <citation type="journal article" date="2014" name="Cell">
        <title>Sympatric speciation in a bacterial endosymbiont results in two genomes with the functionality of one.</title>
        <authorList>
            <person name="Van Leuven J.T."/>
            <person name="Meister R.C."/>
            <person name="Simon C."/>
            <person name="McCutcheon J.P."/>
        </authorList>
    </citation>
    <scope>NUCLEOTIDE SEQUENCE</scope>
    <source>
        <strain evidence="9">TETAUR2</strain>
    </source>
</reference>
<dbReference type="Gene3D" id="1.10.1790.20">
    <property type="match status" value="1"/>
</dbReference>
<evidence type="ECO:0000256" key="7">
    <source>
        <dbReference type="RuleBase" id="RU004279"/>
    </source>
</evidence>
<dbReference type="PANTHER" id="PTHR19376:SF54">
    <property type="entry name" value="DNA-DIRECTED RNA POLYMERASE SUBUNIT BETA"/>
    <property type="match status" value="1"/>
</dbReference>
<dbReference type="GO" id="GO:0006351">
    <property type="term" value="P:DNA-templated transcription"/>
    <property type="evidence" value="ECO:0007669"/>
    <property type="project" value="InterPro"/>
</dbReference>
<proteinExistence type="inferred from homology"/>
<dbReference type="InterPro" id="IPR042102">
    <property type="entry name" value="RNA_pol_Rpb1_3_sf"/>
</dbReference>
<dbReference type="NCBIfam" id="TIGR02386">
    <property type="entry name" value="rpoC_TIGR"/>
    <property type="match status" value="1"/>
</dbReference>
<dbReference type="SUPFAM" id="SSF64484">
    <property type="entry name" value="beta and beta-prime subunits of DNA dependent RNA-polymerase"/>
    <property type="match status" value="1"/>
</dbReference>
<gene>
    <name evidence="9" type="primary">rpoC_1</name>
    <name evidence="9" type="ORF">HCTETAUR2_017</name>
</gene>
<dbReference type="Gene3D" id="2.40.50.100">
    <property type="match status" value="1"/>
</dbReference>
<evidence type="ECO:0000256" key="1">
    <source>
        <dbReference type="ARBA" id="ARBA00022478"/>
    </source>
</evidence>
<sequence>MRNRPNQPPSTSAEISSLSVSLASAEQILSWSHGEVSNPAGFNSVTGKPEIDSLFCSRTFGPVKDNECLCSVPTFGASSCLVCGVEFVSSWCRRKRFGHIELAVPVAHTWFYKSSPNALALLLDLSANTVRMIINYEVHLIVNSEEPELSAGAFVSDRTFYELSEAKVRCEFVSGASALSMLLSKVDLWELKQGLCLKLAKTRSKSTAFALQRRLELVNLFIESATDPKLIILNVLPVLPPGLRPALLLKDNRYASSDLNELYRRILVKNKAVRASVSEPEARTKNMRELQQSVDALFDNSKAVPRALGYNNCALKSLADLLKGKNGRFRQNLLGKRVDYSGRSVIAPGPELNLNECGLPRVMAMELFKPFLNAKAIMAWKLNDAAEAEALFSLAPGSARAFLEEIVQWHPVLLNRAPTLHKLSFQAFKVRITNSKVIRLHPLVCAGFNADFDGDQMAVHVPLTLEARAEAWALMTSTNNVLHPAHGSPSVLPTQDMILGLYYMSLVSAAASDMCFSSYADVSAALFAGLVKLTAKVRFSAEVNGGCVLRESTPGRLLFNELMPLECRWFYDTSCPPLAKAYVYELIDVVWHRCGVRRMTQFCVDIMKLGFKHACISGVSMGKSDFPDFSYKRDVLTNVSRAVGDLSKRYRVSDRWELWCNAVELITHGVEVELAQRGDFQTSIQIIANSGARGTRSQIRQLVGLKGFVYGFDGKLCSMPVLSSYTQGLSAIEFFYTAYGSRRGLIDTALKTAGSGYLTRKLVEVARDCTVSKLDCKTVKGVRFDLKHNASYIKHNLISRTLATPIVSGNEAVLGANTIISSHNVAKLLKHGGTSVCLRSPMTCECVNGVCSFCYGADLSTSRLVPLGQAVGIIAAQSIGEPGTQLTLRAFHDTSVAKKRERVTRAHILSPCDGVLSLRNLVCVLSAAGDAIVMGKACTLEIERNGVTCYKHKLCRGDRLLAQNGAIVNIGSLLCLGRGVYSTRMVLISGFLKLDGFVEGISSSSGIDAYMGLLLRVALANDLVNAEIKVNTRLSTFVYRPISGEQLIAVSATHINIGDMLTWELMRTRSGAHTRQQLSFAKLSNLFENRARPRSRTLISPFDSRVRIGQTRNNSKVYVLEPLNRQRQAFAFAVKGKPLNVSNGEFVQKGKTLVPGELDLHDFVSRNGLNALTRQFVTRVQDIYESQGVSISSKHIEIILAQMTRYAEVTARGDSGFSLGQRALYASVVKVNNELIANGLKIVNARRLLLGISRICASQRSLLSAMAYQGSTSLLVRASIARTPFKLPSIKERVMLGALTPVGTGIYRNMVLSRC</sequence>
<dbReference type="PANTHER" id="PTHR19376">
    <property type="entry name" value="DNA-DIRECTED RNA POLYMERASE"/>
    <property type="match status" value="1"/>
</dbReference>
<dbReference type="InterPro" id="IPR045867">
    <property type="entry name" value="DNA-dir_RpoC_beta_prime"/>
</dbReference>
<comment type="catalytic activity">
    <reaction evidence="6 7">
        <text>RNA(n) + a ribonucleoside 5'-triphosphate = RNA(n+1) + diphosphate</text>
        <dbReference type="Rhea" id="RHEA:21248"/>
        <dbReference type="Rhea" id="RHEA-COMP:14527"/>
        <dbReference type="Rhea" id="RHEA-COMP:17342"/>
        <dbReference type="ChEBI" id="CHEBI:33019"/>
        <dbReference type="ChEBI" id="CHEBI:61557"/>
        <dbReference type="ChEBI" id="CHEBI:140395"/>
        <dbReference type="EC" id="2.7.7.6"/>
    </reaction>
</comment>
<dbReference type="Pfam" id="PF04983">
    <property type="entry name" value="RNA_pol_Rpb1_3"/>
    <property type="match status" value="1"/>
</dbReference>
<dbReference type="EMBL" id="KJ939344">
    <property type="protein sequence ID" value="AIT41439.1"/>
    <property type="molecule type" value="Genomic_DNA"/>
</dbReference>
<dbReference type="Pfam" id="PF04997">
    <property type="entry name" value="RNA_pol_Rpb1_1"/>
    <property type="match status" value="1"/>
</dbReference>
<dbReference type="InterPro" id="IPR006592">
    <property type="entry name" value="RNA_pol_N"/>
</dbReference>
<keyword evidence="4" id="KW-0479">Metal-binding</keyword>
<keyword evidence="3 7" id="KW-0548">Nucleotidyltransferase</keyword>
<dbReference type="Gene3D" id="1.10.132.30">
    <property type="match status" value="1"/>
</dbReference>
<evidence type="ECO:0000256" key="3">
    <source>
        <dbReference type="ARBA" id="ARBA00022695"/>
    </source>
</evidence>
<evidence type="ECO:0000256" key="4">
    <source>
        <dbReference type="ARBA" id="ARBA00022723"/>
    </source>
</evidence>
<dbReference type="GO" id="GO:0003677">
    <property type="term" value="F:DNA binding"/>
    <property type="evidence" value="ECO:0007669"/>
    <property type="project" value="InterPro"/>
</dbReference>
<organism evidence="9">
    <name type="scientific">Candidatus Hodgkinia cicadicola</name>
    <dbReference type="NCBI Taxonomy" id="573658"/>
    <lineage>
        <taxon>Bacteria</taxon>
        <taxon>Pseudomonadati</taxon>
        <taxon>Pseudomonadota</taxon>
        <taxon>Alphaproteobacteria</taxon>
        <taxon>Hyphomicrobiales</taxon>
        <taxon>Candidatus Hodgkinia</taxon>
    </lineage>
</organism>
<dbReference type="Gene3D" id="1.10.274.100">
    <property type="entry name" value="RNA polymerase Rpb1, domain 3"/>
    <property type="match status" value="2"/>
</dbReference>
<dbReference type="InterPro" id="IPR007081">
    <property type="entry name" value="RNA_pol_Rpb1_5"/>
</dbReference>
<dbReference type="InterPro" id="IPR000722">
    <property type="entry name" value="RNA_pol_asu"/>
</dbReference>